<comment type="caution">
    <text evidence="9">The sequence shown here is derived from an EMBL/GenBank/DDBJ whole genome shotgun (WGS) entry which is preliminary data.</text>
</comment>
<feature type="compositionally biased region" description="Polar residues" evidence="6">
    <location>
        <begin position="16"/>
        <end position="27"/>
    </location>
</feature>
<evidence type="ECO:0000256" key="2">
    <source>
        <dbReference type="ARBA" id="ARBA00008335"/>
    </source>
</evidence>
<feature type="transmembrane region" description="Helical" evidence="7">
    <location>
        <begin position="138"/>
        <end position="158"/>
    </location>
</feature>
<keyword evidence="4 7" id="KW-1133">Transmembrane helix</keyword>
<dbReference type="Proteomes" id="UP000215305">
    <property type="component" value="Unassembled WGS sequence"/>
</dbReference>
<feature type="transmembrane region" description="Helical" evidence="7">
    <location>
        <begin position="407"/>
        <end position="428"/>
    </location>
</feature>
<dbReference type="SUPFAM" id="SSF103473">
    <property type="entry name" value="MFS general substrate transporter"/>
    <property type="match status" value="1"/>
</dbReference>
<dbReference type="GO" id="GO:0022857">
    <property type="term" value="F:transmembrane transporter activity"/>
    <property type="evidence" value="ECO:0007669"/>
    <property type="project" value="InterPro"/>
</dbReference>
<reference evidence="9" key="1">
    <citation type="submission" date="2018-08" db="EMBL/GenBank/DDBJ databases">
        <title>Draft genome sequence of azole-resistant Aspergillus thermomutatus (Neosartorya pseudofischeri) strain HMR AF 39, isolated from a human nasal aspirate.</title>
        <authorList>
            <person name="Parent-Michaud M."/>
            <person name="Dufresne P.J."/>
            <person name="Fournier E."/>
            <person name="Martineau C."/>
            <person name="Moreira S."/>
            <person name="Perkins V."/>
            <person name="De Repentigny L."/>
            <person name="Dufresne S.F."/>
        </authorList>
    </citation>
    <scope>NUCLEOTIDE SEQUENCE [LARGE SCALE GENOMIC DNA]</scope>
    <source>
        <strain evidence="9">HMR AF 39</strain>
    </source>
</reference>
<evidence type="ECO:0000256" key="6">
    <source>
        <dbReference type="SAM" id="MobiDB-lite"/>
    </source>
</evidence>
<feature type="transmembrane region" description="Helical" evidence="7">
    <location>
        <begin position="165"/>
        <end position="183"/>
    </location>
</feature>
<dbReference type="PANTHER" id="PTHR23502:SF45">
    <property type="entry name" value="MAJOR FACILITATOR SUPERFAMILY (MFS) PROFILE DOMAIN-CONTAINING PROTEIN"/>
    <property type="match status" value="1"/>
</dbReference>
<feature type="transmembrane region" description="Helical" evidence="7">
    <location>
        <begin position="434"/>
        <end position="458"/>
    </location>
</feature>
<proteinExistence type="inferred from homology"/>
<comment type="subcellular location">
    <subcellularLocation>
        <location evidence="1">Cell membrane</location>
        <topology evidence="1">Multi-pass membrane protein</topology>
    </subcellularLocation>
</comment>
<keyword evidence="3 7" id="KW-0812">Transmembrane</keyword>
<keyword evidence="5 7" id="KW-0472">Membrane</keyword>
<feature type="transmembrane region" description="Helical" evidence="7">
    <location>
        <begin position="502"/>
        <end position="524"/>
    </location>
</feature>
<dbReference type="FunFam" id="1.20.1250.20:FF:000082">
    <property type="entry name" value="MFS multidrug transporter, putative"/>
    <property type="match status" value="1"/>
</dbReference>
<dbReference type="RefSeq" id="XP_026616634.1">
    <property type="nucleotide sequence ID" value="XM_026762557.1"/>
</dbReference>
<dbReference type="Pfam" id="PF07690">
    <property type="entry name" value="MFS_1"/>
    <property type="match status" value="1"/>
</dbReference>
<evidence type="ECO:0000256" key="1">
    <source>
        <dbReference type="ARBA" id="ARBA00004651"/>
    </source>
</evidence>
<evidence type="ECO:0000256" key="4">
    <source>
        <dbReference type="ARBA" id="ARBA00022989"/>
    </source>
</evidence>
<accession>A0A397HFV3</accession>
<dbReference type="OrthoDB" id="4050368at2759"/>
<dbReference type="InterPro" id="IPR020846">
    <property type="entry name" value="MFS_dom"/>
</dbReference>
<organism evidence="9 10">
    <name type="scientific">Aspergillus thermomutatus</name>
    <name type="common">Neosartorya pseudofischeri</name>
    <dbReference type="NCBI Taxonomy" id="41047"/>
    <lineage>
        <taxon>Eukaryota</taxon>
        <taxon>Fungi</taxon>
        <taxon>Dikarya</taxon>
        <taxon>Ascomycota</taxon>
        <taxon>Pezizomycotina</taxon>
        <taxon>Eurotiomycetes</taxon>
        <taxon>Eurotiomycetidae</taxon>
        <taxon>Eurotiales</taxon>
        <taxon>Aspergillaceae</taxon>
        <taxon>Aspergillus</taxon>
        <taxon>Aspergillus subgen. Fumigati</taxon>
    </lineage>
</organism>
<dbReference type="Gene3D" id="1.20.1250.20">
    <property type="entry name" value="MFS general substrate transporter like domains"/>
    <property type="match status" value="1"/>
</dbReference>
<keyword evidence="10" id="KW-1185">Reference proteome</keyword>
<dbReference type="PROSITE" id="PS50850">
    <property type="entry name" value="MFS"/>
    <property type="match status" value="1"/>
</dbReference>
<comment type="similarity">
    <text evidence="2">Belongs to the major facilitator superfamily.</text>
</comment>
<dbReference type="PANTHER" id="PTHR23502">
    <property type="entry name" value="MAJOR FACILITATOR SUPERFAMILY"/>
    <property type="match status" value="1"/>
</dbReference>
<dbReference type="AlphaFoldDB" id="A0A397HFV3"/>
<evidence type="ECO:0000313" key="10">
    <source>
        <dbReference type="Proteomes" id="UP000215305"/>
    </source>
</evidence>
<feature type="domain" description="Major facilitator superfamily (MFS) profile" evidence="8">
    <location>
        <begin position="100"/>
        <end position="529"/>
    </location>
</feature>
<dbReference type="InterPro" id="IPR011701">
    <property type="entry name" value="MFS"/>
</dbReference>
<evidence type="ECO:0000313" key="9">
    <source>
        <dbReference type="EMBL" id="RHZ62031.1"/>
    </source>
</evidence>
<feature type="region of interest" description="Disordered" evidence="6">
    <location>
        <begin position="1"/>
        <end position="31"/>
    </location>
</feature>
<evidence type="ECO:0000259" key="8">
    <source>
        <dbReference type="PROSITE" id="PS50850"/>
    </source>
</evidence>
<feature type="transmembrane region" description="Helical" evidence="7">
    <location>
        <begin position="189"/>
        <end position="210"/>
    </location>
</feature>
<feature type="transmembrane region" description="Helical" evidence="7">
    <location>
        <begin position="222"/>
        <end position="245"/>
    </location>
</feature>
<evidence type="ECO:0000256" key="5">
    <source>
        <dbReference type="ARBA" id="ARBA00023136"/>
    </source>
</evidence>
<dbReference type="VEuPathDB" id="FungiDB:CDV56_108938"/>
<dbReference type="EMBL" id="NKHU02000040">
    <property type="protein sequence ID" value="RHZ62031.1"/>
    <property type="molecule type" value="Genomic_DNA"/>
</dbReference>
<protein>
    <recommendedName>
        <fullName evidence="8">Major facilitator superfamily (MFS) profile domain-containing protein</fullName>
    </recommendedName>
</protein>
<dbReference type="InterPro" id="IPR036259">
    <property type="entry name" value="MFS_trans_sf"/>
</dbReference>
<feature type="transmembrane region" description="Helical" evidence="7">
    <location>
        <begin position="368"/>
        <end position="387"/>
    </location>
</feature>
<name>A0A397HFV3_ASPTH</name>
<feature type="transmembrane region" description="Helical" evidence="7">
    <location>
        <begin position="98"/>
        <end position="118"/>
    </location>
</feature>
<dbReference type="GO" id="GO:0005886">
    <property type="term" value="C:plasma membrane"/>
    <property type="evidence" value="ECO:0007669"/>
    <property type="project" value="UniProtKB-SubCell"/>
</dbReference>
<sequence>MDKTDKSQPVLASHAENAQSHHQTQQHQRGRIAGGKHLQELYDDNAFAADEGPIQKVDVDMPLTLTETIDHNGKQYIVLDFAEGDRENPFNWSAKRKAFISLLLCLMTLFIGLATTAYSSGISRMTAEFGVSSELGQLGLFTFNFTCALAPLFLAPFCELAGRRIVYVGAYFLFAIMFIGLALGKNIATIIVCRALLGLFGCVGTILVGGTFGDMYTPNQRAVPMATFSYVAILGTVGAPIYAGFIDETLGWRWIEGIQGLANVPLAIIIALCLRETRGSVTLAKRAKILRQQTGDERYVTQKDLEAPGLKEMLHNSSVKAIHMLITEPVVFAFGLWISFAWFLAFLFLSVIPITFEEKKGWSEGVAGLPYIALCIGTTIGFLLNFLQIRKYKSIVADPAREAQPEARLYGAMLGSVWLPVGLFIYSFTQYKELHWIGPLIALVLITIGIFFIFESCYSFTSDCYGENSSSAIAGQGFMRNTLGAVSPLFASQFFHNVGSQYAGLLLAVVATLLTFIPFVFYWYGPQLRARSKLAAGMTRPKDEEIEL</sequence>
<evidence type="ECO:0000256" key="7">
    <source>
        <dbReference type="SAM" id="Phobius"/>
    </source>
</evidence>
<gene>
    <name evidence="9" type="ORF">CDV56_108938</name>
</gene>
<dbReference type="GeneID" id="38130912"/>
<feature type="transmembrane region" description="Helical" evidence="7">
    <location>
        <begin position="257"/>
        <end position="274"/>
    </location>
</feature>
<dbReference type="CDD" id="cd17323">
    <property type="entry name" value="MFS_Tpo1_MDR_like"/>
    <property type="match status" value="1"/>
</dbReference>
<feature type="transmembrane region" description="Helical" evidence="7">
    <location>
        <begin position="330"/>
        <end position="356"/>
    </location>
</feature>
<dbReference type="STRING" id="41047.A0A397HFV3"/>
<evidence type="ECO:0000256" key="3">
    <source>
        <dbReference type="ARBA" id="ARBA00022692"/>
    </source>
</evidence>